<dbReference type="InterPro" id="IPR038461">
    <property type="entry name" value="Schlafen_AlbA_2_dom_sf"/>
</dbReference>
<dbReference type="Pfam" id="PF04326">
    <property type="entry name" value="SLFN_AlbA_2"/>
    <property type="match status" value="1"/>
</dbReference>
<dbReference type="EMBL" id="FOJX01000002">
    <property type="protein sequence ID" value="SFA82106.1"/>
    <property type="molecule type" value="Genomic_DNA"/>
</dbReference>
<evidence type="ECO:0000259" key="1">
    <source>
        <dbReference type="Pfam" id="PF04326"/>
    </source>
</evidence>
<accession>A0A1I0W2J3</accession>
<dbReference type="PANTHER" id="PTHR30595">
    <property type="entry name" value="GLPR-RELATED TRANSCRIPTIONAL REPRESSOR"/>
    <property type="match status" value="1"/>
</dbReference>
<dbReference type="InterPro" id="IPR007421">
    <property type="entry name" value="Schlafen_AlbA_2_dom"/>
</dbReference>
<name>A0A1I0W2J3_SELRU</name>
<protein>
    <submittedName>
        <fullName evidence="2">ATP-dependent DNA helicase RecG</fullName>
    </submittedName>
</protein>
<dbReference type="Gene3D" id="3.30.950.30">
    <property type="entry name" value="Schlafen, AAA domain"/>
    <property type="match status" value="1"/>
</dbReference>
<proteinExistence type="predicted"/>
<keyword evidence="2" id="KW-0378">Hydrolase</keyword>
<evidence type="ECO:0000313" key="3">
    <source>
        <dbReference type="Proteomes" id="UP000183843"/>
    </source>
</evidence>
<dbReference type="GO" id="GO:0004386">
    <property type="term" value="F:helicase activity"/>
    <property type="evidence" value="ECO:0007669"/>
    <property type="project" value="UniProtKB-KW"/>
</dbReference>
<dbReference type="PANTHER" id="PTHR30595:SF6">
    <property type="entry name" value="SCHLAFEN ALBA-2 DOMAIN-CONTAINING PROTEIN"/>
    <property type="match status" value="1"/>
</dbReference>
<dbReference type="RefSeq" id="WP_074813250.1">
    <property type="nucleotide sequence ID" value="NZ_FOJX01000002.1"/>
</dbReference>
<sequence>MTNRENVDIEYKRVYVQELRKDIVAFANTEGGTLYIGINDDGSVAGVEDSDDTMLRLAGSLKDGIAPDIMPFVQIRAFEQENKVVIAVEVSIGSARPYYLKDKGLKPTGVYVRRGTSSQPLSEAGIRDMIVESYGKSYETCRSLNQELTFEAFQKEMAVREMECGAVQMRTLNMIGEDGLFTNLALLLSDQCEHTLKVAVFQGTDDVVFRNHQEFSGSLLSQLEEGYAFLDKNIAVKSTIEGLRRKEQRDYPIAAVREALLNAIIHRDYSFNGSTLVNIYDDRIEFVSLGGLVSGLSMEAVLMGVSQSRNACLANVFYRLKLVESYGTGIKRIKALYKNSQRQAVFESAPGAFKTTLFNLNSAEEPEIVTPYQPEAEKEIVMKLAASKGMVTRRDVEEALSVGASKAYSILTNMCNDGVLIMQKAGKRTQYVPVRQDGRN</sequence>
<dbReference type="AlphaFoldDB" id="A0A1I0W2J3"/>
<dbReference type="Gene3D" id="3.30.565.60">
    <property type="match status" value="1"/>
</dbReference>
<organism evidence="2 3">
    <name type="scientific">Selenomonas ruminantium</name>
    <dbReference type="NCBI Taxonomy" id="971"/>
    <lineage>
        <taxon>Bacteria</taxon>
        <taxon>Bacillati</taxon>
        <taxon>Bacillota</taxon>
        <taxon>Negativicutes</taxon>
        <taxon>Selenomonadales</taxon>
        <taxon>Selenomonadaceae</taxon>
        <taxon>Selenomonas</taxon>
    </lineage>
</organism>
<keyword evidence="2" id="KW-0067">ATP-binding</keyword>
<gene>
    <name evidence="2" type="ORF">SAMN05216587_10213</name>
</gene>
<reference evidence="2 3" key="1">
    <citation type="submission" date="2016-10" db="EMBL/GenBank/DDBJ databases">
        <authorList>
            <person name="de Groot N.N."/>
        </authorList>
    </citation>
    <scope>NUCLEOTIDE SEQUENCE [LARGE SCALE GENOMIC DNA]</scope>
    <source>
        <strain evidence="2 3">L14</strain>
    </source>
</reference>
<dbReference type="Pfam" id="PF13749">
    <property type="entry name" value="HATPase_c_4"/>
    <property type="match status" value="1"/>
</dbReference>
<evidence type="ECO:0000313" key="2">
    <source>
        <dbReference type="EMBL" id="SFA82106.1"/>
    </source>
</evidence>
<feature type="domain" description="Schlafen AlbA-2" evidence="1">
    <location>
        <begin position="5"/>
        <end position="121"/>
    </location>
</feature>
<keyword evidence="2" id="KW-0347">Helicase</keyword>
<keyword evidence="2" id="KW-0547">Nucleotide-binding</keyword>
<dbReference type="InterPro" id="IPR038475">
    <property type="entry name" value="RecG_C_sf"/>
</dbReference>
<dbReference type="Proteomes" id="UP000183843">
    <property type="component" value="Unassembled WGS sequence"/>
</dbReference>